<gene>
    <name evidence="1" type="ORF">P0082_08805</name>
</gene>
<accession>A0ABY8MFE0</accession>
<proteinExistence type="predicted"/>
<reference evidence="1 2" key="1">
    <citation type="submission" date="2023-04" db="EMBL/GenBank/DDBJ databases">
        <title>Spirochaete genome identified in red abalone sample constitutes a novel genus.</title>
        <authorList>
            <person name="Sharma S.P."/>
            <person name="Purcell C.M."/>
            <person name="Hyde J.R."/>
            <person name="Severin A.J."/>
        </authorList>
    </citation>
    <scope>NUCLEOTIDE SEQUENCE [LARGE SCALE GENOMIC DNA]</scope>
    <source>
        <strain evidence="1 2">SP-2023</strain>
    </source>
</reference>
<dbReference type="Proteomes" id="UP001228690">
    <property type="component" value="Chromosome"/>
</dbReference>
<organism evidence="1 2">
    <name type="scientific">Candidatus Haliotispira prima</name>
    <dbReference type="NCBI Taxonomy" id="3034016"/>
    <lineage>
        <taxon>Bacteria</taxon>
        <taxon>Pseudomonadati</taxon>
        <taxon>Spirochaetota</taxon>
        <taxon>Spirochaetia</taxon>
        <taxon>Spirochaetales</taxon>
        <taxon>Spirochaetaceae</taxon>
        <taxon>Candidatus Haliotispira</taxon>
    </lineage>
</organism>
<evidence type="ECO:0000313" key="2">
    <source>
        <dbReference type="Proteomes" id="UP001228690"/>
    </source>
</evidence>
<dbReference type="RefSeq" id="WP_326926762.1">
    <property type="nucleotide sequence ID" value="NZ_CP123443.1"/>
</dbReference>
<name>A0ABY8MFE0_9SPIO</name>
<dbReference type="EMBL" id="CP123443">
    <property type="protein sequence ID" value="WGK68576.1"/>
    <property type="molecule type" value="Genomic_DNA"/>
</dbReference>
<evidence type="ECO:0000313" key="1">
    <source>
        <dbReference type="EMBL" id="WGK68576.1"/>
    </source>
</evidence>
<sequence length="70" mass="7894">MAAKKGIPYLNLAAATKILREDECFRNWDDFRGGIFTSLNPDRINLWNYIVSRDPACPEVLSPAGRVRGL</sequence>
<keyword evidence="2" id="KW-1185">Reference proteome</keyword>
<protein>
    <submittedName>
        <fullName evidence="1">Uncharacterized protein</fullName>
    </submittedName>
</protein>